<keyword evidence="4" id="KW-1185">Reference proteome</keyword>
<dbReference type="EMBL" id="VJMH01005197">
    <property type="protein sequence ID" value="KAF0699106.1"/>
    <property type="molecule type" value="Genomic_DNA"/>
</dbReference>
<dbReference type="AlphaFoldDB" id="A0A485KQJ6"/>
<feature type="compositionally biased region" description="Basic residues" evidence="1">
    <location>
        <begin position="50"/>
        <end position="65"/>
    </location>
</feature>
<accession>A0A485KQJ6</accession>
<reference evidence="3 4" key="1">
    <citation type="submission" date="2019-03" db="EMBL/GenBank/DDBJ databases">
        <authorList>
            <person name="Gaulin E."/>
            <person name="Dumas B."/>
        </authorList>
    </citation>
    <scope>NUCLEOTIDE SEQUENCE [LARGE SCALE GENOMIC DNA]</scope>
    <source>
        <strain evidence="3">CBS 568.67</strain>
    </source>
</reference>
<dbReference type="Proteomes" id="UP000332933">
    <property type="component" value="Unassembled WGS sequence"/>
</dbReference>
<organism evidence="3 4">
    <name type="scientific">Aphanomyces stellatus</name>
    <dbReference type="NCBI Taxonomy" id="120398"/>
    <lineage>
        <taxon>Eukaryota</taxon>
        <taxon>Sar</taxon>
        <taxon>Stramenopiles</taxon>
        <taxon>Oomycota</taxon>
        <taxon>Saprolegniomycetes</taxon>
        <taxon>Saprolegniales</taxon>
        <taxon>Verrucalvaceae</taxon>
        <taxon>Aphanomyces</taxon>
    </lineage>
</organism>
<evidence type="ECO:0000256" key="1">
    <source>
        <dbReference type="SAM" id="MobiDB-lite"/>
    </source>
</evidence>
<reference evidence="2" key="2">
    <citation type="submission" date="2019-06" db="EMBL/GenBank/DDBJ databases">
        <title>Genomics analysis of Aphanomyces spp. identifies a new class of oomycete effector associated with host adaptation.</title>
        <authorList>
            <person name="Gaulin E."/>
        </authorList>
    </citation>
    <scope>NUCLEOTIDE SEQUENCE</scope>
    <source>
        <strain evidence="2">CBS 578.67</strain>
    </source>
</reference>
<evidence type="ECO:0000313" key="2">
    <source>
        <dbReference type="EMBL" id="KAF0699106.1"/>
    </source>
</evidence>
<sequence length="130" mass="14697">MPPPEEMPRDDNPSLQQAMQCRYKTGRCPYPRAVKSNGVVLRMCEFHRHRQNSIKHRSDLRHRERRTSVRGAPNDSVHPIDGAQRHGGAASSTVSSDDVASLSLEDDNQVEEDAKRTADEDAVALRYFLD</sequence>
<gene>
    <name evidence="3" type="primary">Aste57867_10308</name>
    <name evidence="2" type="ORF">As57867_010268</name>
    <name evidence="3" type="ORF">ASTE57867_10308</name>
</gene>
<dbReference type="OrthoDB" id="90533at2759"/>
<feature type="region of interest" description="Disordered" evidence="1">
    <location>
        <begin position="50"/>
        <end position="118"/>
    </location>
</feature>
<protein>
    <submittedName>
        <fullName evidence="3">Aste57867_10308 protein</fullName>
    </submittedName>
</protein>
<name>A0A485KQJ6_9STRA</name>
<proteinExistence type="predicted"/>
<dbReference type="EMBL" id="CAADRA010005218">
    <property type="protein sequence ID" value="VFT87182.1"/>
    <property type="molecule type" value="Genomic_DNA"/>
</dbReference>
<evidence type="ECO:0000313" key="4">
    <source>
        <dbReference type="Proteomes" id="UP000332933"/>
    </source>
</evidence>
<evidence type="ECO:0000313" key="3">
    <source>
        <dbReference type="EMBL" id="VFT87182.1"/>
    </source>
</evidence>
<feature type="compositionally biased region" description="Low complexity" evidence="1">
    <location>
        <begin position="90"/>
        <end position="103"/>
    </location>
</feature>